<reference evidence="5" key="1">
    <citation type="submission" date="2025-08" db="UniProtKB">
        <authorList>
            <consortium name="RefSeq"/>
        </authorList>
    </citation>
    <scope>IDENTIFICATION</scope>
    <source>
        <strain evidence="5">OHB3-1</strain>
    </source>
</reference>
<dbReference type="RefSeq" id="XP_022152559.1">
    <property type="nucleotide sequence ID" value="XM_022296867.1"/>
</dbReference>
<dbReference type="InterPro" id="IPR035669">
    <property type="entry name" value="SGNH_plant_lipase-like"/>
</dbReference>
<dbReference type="KEGG" id="mcha:111020257"/>
<dbReference type="OrthoDB" id="1600564at2759"/>
<comment type="similarity">
    <text evidence="1">Belongs to the 'GDSL' lipolytic enzyme family.</text>
</comment>
<dbReference type="PANTHER" id="PTHR45966:SF4">
    <property type="entry name" value="GDSL ESTERASE_LIPASE 5"/>
    <property type="match status" value="1"/>
</dbReference>
<protein>
    <submittedName>
        <fullName evidence="5">GDSL esterase/lipase 5</fullName>
    </submittedName>
</protein>
<dbReference type="Pfam" id="PF00657">
    <property type="entry name" value="Lipase_GDSL"/>
    <property type="match status" value="1"/>
</dbReference>
<evidence type="ECO:0000256" key="2">
    <source>
        <dbReference type="ARBA" id="ARBA00022729"/>
    </source>
</evidence>
<proteinExistence type="inferred from homology"/>
<dbReference type="InterPro" id="IPR036514">
    <property type="entry name" value="SGNH_hydro_sf"/>
</dbReference>
<gene>
    <name evidence="5" type="primary">LOC111020257</name>
</gene>
<evidence type="ECO:0000256" key="1">
    <source>
        <dbReference type="ARBA" id="ARBA00008668"/>
    </source>
</evidence>
<sequence length="374" mass="42152">MATQRTGHGQPFLLFVIFFLTFISRRCFVEVKSHPLPENHAALFIFGDSFLDAGNNNYINTTTLDQANFWPYGQTHFGFPTGRFSDGRLVSDFIAEFAKLPLIPPFLQPGFSEYHNGVNFASAGAGALSETFHGSVIELKAQIKYFREVVEMEIKRKWGKAKGGLILSKAVYLFSIGTNDYMSLFLTNSSLLKSHSKSQYVELVIGNLTASIKQVYESGGRKFGFMNLPAMGCSPGLRVVDGGCLEELSAYANIHNQRLVRVLEELEKLLKGFKYSLYDFSSRLRQRMERPLKYGLKEGKKACCGTGSYGGVFSCGGRRGVKEFELCRNPDEYVFWDSYHLTENLHKQLAHEMWTASSPDSCNPRYSIENLFLI</sequence>
<evidence type="ECO:0000313" key="4">
    <source>
        <dbReference type="Proteomes" id="UP000504603"/>
    </source>
</evidence>
<dbReference type="Gene3D" id="3.40.50.1110">
    <property type="entry name" value="SGNH hydrolase"/>
    <property type="match status" value="1"/>
</dbReference>
<feature type="chain" id="PRO_5027090014" evidence="3">
    <location>
        <begin position="30"/>
        <end position="374"/>
    </location>
</feature>
<dbReference type="Proteomes" id="UP000504603">
    <property type="component" value="Unplaced"/>
</dbReference>
<dbReference type="GeneID" id="111020257"/>
<dbReference type="AlphaFoldDB" id="A0A6J1DGD2"/>
<feature type="signal peptide" evidence="3">
    <location>
        <begin position="1"/>
        <end position="29"/>
    </location>
</feature>
<dbReference type="CDD" id="cd01837">
    <property type="entry name" value="SGNH_plant_lipase_like"/>
    <property type="match status" value="1"/>
</dbReference>
<name>A0A6J1DGD2_MOMCH</name>
<dbReference type="InterPro" id="IPR044552">
    <property type="entry name" value="GLIP1-5/GLL25"/>
</dbReference>
<accession>A0A6J1DGD2</accession>
<keyword evidence="2 3" id="KW-0732">Signal</keyword>
<dbReference type="GO" id="GO:0016298">
    <property type="term" value="F:lipase activity"/>
    <property type="evidence" value="ECO:0007669"/>
    <property type="project" value="TreeGrafter"/>
</dbReference>
<evidence type="ECO:0000313" key="5">
    <source>
        <dbReference type="RefSeq" id="XP_022152559.1"/>
    </source>
</evidence>
<keyword evidence="4" id="KW-1185">Reference proteome</keyword>
<dbReference type="SUPFAM" id="SSF52266">
    <property type="entry name" value="SGNH hydrolase"/>
    <property type="match status" value="1"/>
</dbReference>
<evidence type="ECO:0000256" key="3">
    <source>
        <dbReference type="SAM" id="SignalP"/>
    </source>
</evidence>
<organism evidence="4 5">
    <name type="scientific">Momordica charantia</name>
    <name type="common">Bitter gourd</name>
    <name type="synonym">Balsam pear</name>
    <dbReference type="NCBI Taxonomy" id="3673"/>
    <lineage>
        <taxon>Eukaryota</taxon>
        <taxon>Viridiplantae</taxon>
        <taxon>Streptophyta</taxon>
        <taxon>Embryophyta</taxon>
        <taxon>Tracheophyta</taxon>
        <taxon>Spermatophyta</taxon>
        <taxon>Magnoliopsida</taxon>
        <taxon>eudicotyledons</taxon>
        <taxon>Gunneridae</taxon>
        <taxon>Pentapetalae</taxon>
        <taxon>rosids</taxon>
        <taxon>fabids</taxon>
        <taxon>Cucurbitales</taxon>
        <taxon>Cucurbitaceae</taxon>
        <taxon>Momordiceae</taxon>
        <taxon>Momordica</taxon>
    </lineage>
</organism>
<dbReference type="InterPro" id="IPR001087">
    <property type="entry name" value="GDSL"/>
</dbReference>
<dbReference type="PANTHER" id="PTHR45966">
    <property type="entry name" value="GDSL-LIKE LIPASE/ACYLHYDROLASE"/>
    <property type="match status" value="1"/>
</dbReference>